<evidence type="ECO:0000256" key="1">
    <source>
        <dbReference type="SAM" id="SignalP"/>
    </source>
</evidence>
<organism evidence="2">
    <name type="scientific">Cacopsylla melanoneura</name>
    <dbReference type="NCBI Taxonomy" id="428564"/>
    <lineage>
        <taxon>Eukaryota</taxon>
        <taxon>Metazoa</taxon>
        <taxon>Ecdysozoa</taxon>
        <taxon>Arthropoda</taxon>
        <taxon>Hexapoda</taxon>
        <taxon>Insecta</taxon>
        <taxon>Pterygota</taxon>
        <taxon>Neoptera</taxon>
        <taxon>Paraneoptera</taxon>
        <taxon>Hemiptera</taxon>
        <taxon>Sternorrhyncha</taxon>
        <taxon>Psylloidea</taxon>
        <taxon>Psyllidae</taxon>
        <taxon>Psyllinae</taxon>
        <taxon>Cacopsylla</taxon>
    </lineage>
</organism>
<evidence type="ECO:0008006" key="3">
    <source>
        <dbReference type="Google" id="ProtNLM"/>
    </source>
</evidence>
<dbReference type="EMBL" id="HBUF01681712">
    <property type="protein sequence ID" value="CAG6792449.1"/>
    <property type="molecule type" value="Transcribed_RNA"/>
</dbReference>
<reference evidence="2" key="1">
    <citation type="submission" date="2021-05" db="EMBL/GenBank/DDBJ databases">
        <authorList>
            <person name="Alioto T."/>
            <person name="Alioto T."/>
            <person name="Gomez Garrido J."/>
        </authorList>
    </citation>
    <scope>NUCLEOTIDE SEQUENCE</scope>
</reference>
<sequence length="102" mass="11036">MSCSRSFCLFILLILDENAFESKLYSSDPALLLDTLLLSLSSLDESGGIGMFLPTESASSESSSNANGLDIFHTKYLLPLSQERKFSGSGKMLPSSNGYKNV</sequence>
<feature type="chain" id="PRO_5036428941" description="Secreted protein" evidence="1">
    <location>
        <begin position="20"/>
        <end position="102"/>
    </location>
</feature>
<dbReference type="EMBL" id="HBUF01132284">
    <property type="protein sequence ID" value="CAG6644471.1"/>
    <property type="molecule type" value="Transcribed_RNA"/>
</dbReference>
<dbReference type="EMBL" id="HBUF01369344">
    <property type="protein sequence ID" value="CAG6725331.1"/>
    <property type="molecule type" value="Transcribed_RNA"/>
</dbReference>
<dbReference type="EMBL" id="HBUF01132283">
    <property type="protein sequence ID" value="CAG6644469.1"/>
    <property type="molecule type" value="Transcribed_RNA"/>
</dbReference>
<dbReference type="AlphaFoldDB" id="A0A8D8YAY2"/>
<name>A0A8D8YAY2_9HEMI</name>
<feature type="signal peptide" evidence="1">
    <location>
        <begin position="1"/>
        <end position="19"/>
    </location>
</feature>
<dbReference type="EMBL" id="HBUF01369345">
    <property type="protein sequence ID" value="CAG6725333.1"/>
    <property type="molecule type" value="Transcribed_RNA"/>
</dbReference>
<keyword evidence="1" id="KW-0732">Signal</keyword>
<proteinExistence type="predicted"/>
<protein>
    <recommendedName>
        <fullName evidence="3">Secreted protein</fullName>
    </recommendedName>
</protein>
<evidence type="ECO:0000313" key="2">
    <source>
        <dbReference type="EMBL" id="CAG6725331.1"/>
    </source>
</evidence>
<accession>A0A8D8YAY2</accession>